<name>A0AAW5E851_9BACI</name>
<dbReference type="EMBL" id="JAKTTI010000041">
    <property type="protein sequence ID" value="MCH1627425.1"/>
    <property type="molecule type" value="Genomic_DNA"/>
</dbReference>
<dbReference type="GO" id="GO:0015446">
    <property type="term" value="F:ATPase-coupled arsenite transmembrane transporter activity"/>
    <property type="evidence" value="ECO:0007669"/>
    <property type="project" value="InterPro"/>
</dbReference>
<reference evidence="3" key="1">
    <citation type="submission" date="2022-02" db="EMBL/GenBank/DDBJ databases">
        <title>Fredinandcohnia quinoae sp. nov. isolated from Chenopodium quinoa seeds.</title>
        <authorList>
            <person name="Saati-Santamaria Z."/>
            <person name="Flores-Felix J.D."/>
            <person name="Igual J.M."/>
            <person name="Velazquez E."/>
            <person name="Garcia-Fraile P."/>
            <person name="Martinez-Molina E."/>
        </authorList>
    </citation>
    <scope>NUCLEOTIDE SEQUENCE</scope>
    <source>
        <strain evidence="3">SECRCQ15</strain>
    </source>
</reference>
<dbReference type="RefSeq" id="WP_240257343.1">
    <property type="nucleotide sequence ID" value="NZ_JAKTTI010000041.1"/>
</dbReference>
<dbReference type="NCBIfam" id="TIGR04291">
    <property type="entry name" value="arsen_driv_ArsA"/>
    <property type="match status" value="1"/>
</dbReference>
<organism evidence="3 4">
    <name type="scientific">Fredinandcohnia quinoae</name>
    <dbReference type="NCBI Taxonomy" id="2918902"/>
    <lineage>
        <taxon>Bacteria</taxon>
        <taxon>Bacillati</taxon>
        <taxon>Bacillota</taxon>
        <taxon>Bacilli</taxon>
        <taxon>Bacillales</taxon>
        <taxon>Bacillaceae</taxon>
        <taxon>Fredinandcohnia</taxon>
    </lineage>
</organism>
<dbReference type="InterPro" id="IPR027541">
    <property type="entry name" value="Ars_ATPase"/>
</dbReference>
<comment type="similarity">
    <text evidence="1">Belongs to the arsA ATPase family.</text>
</comment>
<dbReference type="PIRSF" id="PIRSF001327">
    <property type="entry name" value="Arsenical_pump-driving_ATPase"/>
    <property type="match status" value="1"/>
</dbReference>
<dbReference type="NCBIfam" id="TIGR00345">
    <property type="entry name" value="GET3_arsA_TRC40"/>
    <property type="match status" value="1"/>
</dbReference>
<proteinExistence type="inferred from homology"/>
<dbReference type="CDD" id="cd02035">
    <property type="entry name" value="ArsA"/>
    <property type="match status" value="2"/>
</dbReference>
<dbReference type="Pfam" id="PF02374">
    <property type="entry name" value="ArsA_ATPase"/>
    <property type="match status" value="3"/>
</dbReference>
<dbReference type="Gene3D" id="3.40.50.300">
    <property type="entry name" value="P-loop containing nucleotide triphosphate hydrolases"/>
    <property type="match status" value="2"/>
</dbReference>
<dbReference type="GO" id="GO:0005524">
    <property type="term" value="F:ATP binding"/>
    <property type="evidence" value="ECO:0007669"/>
    <property type="project" value="InterPro"/>
</dbReference>
<dbReference type="InterPro" id="IPR016300">
    <property type="entry name" value="ATPase_ArsA/GET3"/>
</dbReference>
<gene>
    <name evidence="3" type="primary">arsA</name>
    <name evidence="3" type="ORF">MJG50_18985</name>
</gene>
<sequence length="592" mass="65057">MFQSFNPKNVVRTPFLFLTGKGGVGKTSTACATALALADGGKRVLLISTDPASNLQDVFGIELTNSPKAVPSVENLFISNLDPEASAKAYREKVVGPYRGILPESVVTTMEEQLSGACTVEIAAFDEFTSLLTNTEIISQYDHIIFDTAPTGHTLRLLQLPTAWNGFLEESTHGASCLGPLSGLADKKNLYSETVDVLSDPNKTTLILVTRPDVSSLLEADRASKELKEIGIKNQILIVNGLLQNYMKEDEVSLAFYRRQRDALKQLPDNLKQTVSYSLPFVSYSLTGVENLRYLFKEYFIPIVDLNTDNKISNLLRMNDVINEFSASNTRLIFTMGKGGVGKTTVASAIAVGLVEKGHLVHLTTTDPAAHLQYQFQSNQLNPNLTISSINPKHEVEKYKAEVLANTGTDLDEEGLAYLQEDLNSPCTEEIAVFRAFAEVVAKSEDEIVVIDTAPTGHTLLLLDAAQSYSKEIARSTGVVPECVTKLLPKIRNSKETSVVIVTLAEATPVLEASRLQDDLRRAKISPKWWVINQSLLATNTKDPVLSGKAISEKEWIHEVNTNLADKCAIIPRLSEEKVGYEKLKDYFNESV</sequence>
<feature type="domain" description="AAA+ ATPase" evidence="2">
    <location>
        <begin position="329"/>
        <end position="526"/>
    </location>
</feature>
<dbReference type="InterPro" id="IPR003593">
    <property type="entry name" value="AAA+_ATPase"/>
</dbReference>
<dbReference type="AlphaFoldDB" id="A0AAW5E851"/>
<evidence type="ECO:0000259" key="2">
    <source>
        <dbReference type="SMART" id="SM00382"/>
    </source>
</evidence>
<evidence type="ECO:0000256" key="1">
    <source>
        <dbReference type="ARBA" id="ARBA00011040"/>
    </source>
</evidence>
<dbReference type="SMART" id="SM00382">
    <property type="entry name" value="AAA"/>
    <property type="match status" value="2"/>
</dbReference>
<dbReference type="GO" id="GO:0016887">
    <property type="term" value="F:ATP hydrolysis activity"/>
    <property type="evidence" value="ECO:0007669"/>
    <property type="project" value="InterPro"/>
</dbReference>
<dbReference type="SUPFAM" id="SSF52540">
    <property type="entry name" value="P-loop containing nucleoside triphosphate hydrolases"/>
    <property type="match status" value="2"/>
</dbReference>
<accession>A0AAW5E851</accession>
<evidence type="ECO:0000313" key="3">
    <source>
        <dbReference type="EMBL" id="MCH1627425.1"/>
    </source>
</evidence>
<feature type="domain" description="AAA+ ATPase" evidence="2">
    <location>
        <begin position="12"/>
        <end position="233"/>
    </location>
</feature>
<protein>
    <submittedName>
        <fullName evidence="3">Arsenical pump-driving ATPase</fullName>
    </submittedName>
</protein>
<keyword evidence="4" id="KW-1185">Reference proteome</keyword>
<dbReference type="PANTHER" id="PTHR10803:SF3">
    <property type="entry name" value="ATPASE GET3"/>
    <property type="match status" value="1"/>
</dbReference>
<dbReference type="Proteomes" id="UP001431131">
    <property type="component" value="Unassembled WGS sequence"/>
</dbReference>
<dbReference type="InterPro" id="IPR025723">
    <property type="entry name" value="ArsA/GET3_ATPase-like"/>
</dbReference>
<dbReference type="InterPro" id="IPR027417">
    <property type="entry name" value="P-loop_NTPase"/>
</dbReference>
<comment type="caution">
    <text evidence="3">The sequence shown here is derived from an EMBL/GenBank/DDBJ whole genome shotgun (WGS) entry which is preliminary data.</text>
</comment>
<dbReference type="PANTHER" id="PTHR10803">
    <property type="entry name" value="ARSENICAL PUMP-DRIVING ATPASE ARSENITE-TRANSLOCATING ATPASE"/>
    <property type="match status" value="1"/>
</dbReference>
<evidence type="ECO:0000313" key="4">
    <source>
        <dbReference type="Proteomes" id="UP001431131"/>
    </source>
</evidence>